<sequence length="110" mass="12062">MPTADASTPVSELLKDIDVFSVQLYNSLSRNLDAGDGFLDLYKRGPTTSCPGASPGGEEQKVPTGPQDLATINFLLRSPLVEVPQHQQRHHCPTPTDRHLGLRARTFPLR</sequence>
<dbReference type="HOGENOM" id="CLU_2172467_0_0_1"/>
<dbReference type="AlphaFoldDB" id="A0A0D2G0K9"/>
<protein>
    <submittedName>
        <fullName evidence="2">Uncharacterized protein</fullName>
    </submittedName>
</protein>
<dbReference type="Proteomes" id="UP000053617">
    <property type="component" value="Unassembled WGS sequence"/>
</dbReference>
<gene>
    <name evidence="2" type="ORF">Z518_02677</name>
</gene>
<feature type="region of interest" description="Disordered" evidence="1">
    <location>
        <begin position="44"/>
        <end position="64"/>
    </location>
</feature>
<dbReference type="VEuPathDB" id="FungiDB:Z518_02677"/>
<evidence type="ECO:0000313" key="3">
    <source>
        <dbReference type="Proteomes" id="UP000053617"/>
    </source>
</evidence>
<dbReference type="RefSeq" id="XP_013275158.1">
    <property type="nucleotide sequence ID" value="XM_013419704.1"/>
</dbReference>
<dbReference type="EMBL" id="KN847476">
    <property type="protein sequence ID" value="KIX08022.1"/>
    <property type="molecule type" value="Genomic_DNA"/>
</dbReference>
<organism evidence="2 3">
    <name type="scientific">Rhinocladiella mackenziei CBS 650.93</name>
    <dbReference type="NCBI Taxonomy" id="1442369"/>
    <lineage>
        <taxon>Eukaryota</taxon>
        <taxon>Fungi</taxon>
        <taxon>Dikarya</taxon>
        <taxon>Ascomycota</taxon>
        <taxon>Pezizomycotina</taxon>
        <taxon>Eurotiomycetes</taxon>
        <taxon>Chaetothyriomycetidae</taxon>
        <taxon>Chaetothyriales</taxon>
        <taxon>Herpotrichiellaceae</taxon>
        <taxon>Rhinocladiella</taxon>
    </lineage>
</organism>
<accession>A0A0D2G0K9</accession>
<evidence type="ECO:0000256" key="1">
    <source>
        <dbReference type="SAM" id="MobiDB-lite"/>
    </source>
</evidence>
<reference evidence="2 3" key="1">
    <citation type="submission" date="2015-01" db="EMBL/GenBank/DDBJ databases">
        <title>The Genome Sequence of Rhinocladiella mackenzie CBS 650.93.</title>
        <authorList>
            <consortium name="The Broad Institute Genomics Platform"/>
            <person name="Cuomo C."/>
            <person name="de Hoog S."/>
            <person name="Gorbushina A."/>
            <person name="Stielow B."/>
            <person name="Teixiera M."/>
            <person name="Abouelleil A."/>
            <person name="Chapman S.B."/>
            <person name="Priest M."/>
            <person name="Young S.K."/>
            <person name="Wortman J."/>
            <person name="Nusbaum C."/>
            <person name="Birren B."/>
        </authorList>
    </citation>
    <scope>NUCLEOTIDE SEQUENCE [LARGE SCALE GENOMIC DNA]</scope>
    <source>
        <strain evidence="2 3">CBS 650.93</strain>
    </source>
</reference>
<evidence type="ECO:0000313" key="2">
    <source>
        <dbReference type="EMBL" id="KIX08022.1"/>
    </source>
</evidence>
<dbReference type="GeneID" id="25290748"/>
<proteinExistence type="predicted"/>
<name>A0A0D2G0K9_9EURO</name>
<keyword evidence="3" id="KW-1185">Reference proteome</keyword>